<dbReference type="Pfam" id="PF00172">
    <property type="entry name" value="Zn_clus"/>
    <property type="match status" value="1"/>
</dbReference>
<dbReference type="Gene3D" id="4.10.240.10">
    <property type="entry name" value="Zn(2)-C6 fungal-type DNA-binding domain"/>
    <property type="match status" value="1"/>
</dbReference>
<dbReference type="GO" id="GO:0008270">
    <property type="term" value="F:zinc ion binding"/>
    <property type="evidence" value="ECO:0007669"/>
    <property type="project" value="InterPro"/>
</dbReference>
<feature type="compositionally biased region" description="Polar residues" evidence="8">
    <location>
        <begin position="7"/>
        <end position="16"/>
    </location>
</feature>
<evidence type="ECO:0000256" key="6">
    <source>
        <dbReference type="ARBA" id="ARBA00023163"/>
    </source>
</evidence>
<dbReference type="SMART" id="SM00906">
    <property type="entry name" value="Fungal_trans"/>
    <property type="match status" value="1"/>
</dbReference>
<dbReference type="PANTHER" id="PTHR31313:SF77">
    <property type="entry name" value="ZN(II)2CYS6 TRANSCRIPTION FACTOR (EUROFUNG)"/>
    <property type="match status" value="1"/>
</dbReference>
<dbReference type="InterPro" id="IPR036864">
    <property type="entry name" value="Zn2-C6_fun-type_DNA-bd_sf"/>
</dbReference>
<evidence type="ECO:0000256" key="3">
    <source>
        <dbReference type="ARBA" id="ARBA00022833"/>
    </source>
</evidence>
<evidence type="ECO:0000259" key="9">
    <source>
        <dbReference type="PROSITE" id="PS50048"/>
    </source>
</evidence>
<dbReference type="Pfam" id="PF04082">
    <property type="entry name" value="Fungal_trans"/>
    <property type="match status" value="1"/>
</dbReference>
<reference evidence="10" key="1">
    <citation type="submission" date="2014-03" db="EMBL/GenBank/DDBJ databases">
        <authorList>
            <person name="Casaregola S."/>
        </authorList>
    </citation>
    <scope>NUCLEOTIDE SEQUENCE [LARGE SCALE GENOMIC DNA]</scope>
    <source>
        <strain evidence="10">CLIB 918</strain>
    </source>
</reference>
<dbReference type="InterPro" id="IPR001138">
    <property type="entry name" value="Zn2Cys6_DnaBD"/>
</dbReference>
<evidence type="ECO:0000256" key="7">
    <source>
        <dbReference type="ARBA" id="ARBA00023242"/>
    </source>
</evidence>
<evidence type="ECO:0000256" key="1">
    <source>
        <dbReference type="ARBA" id="ARBA00004123"/>
    </source>
</evidence>
<evidence type="ECO:0000256" key="8">
    <source>
        <dbReference type="SAM" id="MobiDB-lite"/>
    </source>
</evidence>
<dbReference type="PROSITE" id="PS00463">
    <property type="entry name" value="ZN2_CY6_FUNGAL_1"/>
    <property type="match status" value="1"/>
</dbReference>
<dbReference type="InterPro" id="IPR051615">
    <property type="entry name" value="Transcr_Regulatory_Elem"/>
</dbReference>
<keyword evidence="5" id="KW-0238">DNA-binding</keyword>
<evidence type="ECO:0000313" key="10">
    <source>
        <dbReference type="EMBL" id="CDO54493.1"/>
    </source>
</evidence>
<gene>
    <name evidence="10" type="ORF">BN980_GECA07s05587g</name>
</gene>
<proteinExistence type="predicted"/>
<keyword evidence="7" id="KW-0539">Nucleus</keyword>
<keyword evidence="11" id="KW-1185">Reference proteome</keyword>
<dbReference type="AlphaFoldDB" id="A0A0J9XB34"/>
<evidence type="ECO:0000313" key="11">
    <source>
        <dbReference type="Proteomes" id="UP000242525"/>
    </source>
</evidence>
<name>A0A0J9XB34_GEOCN</name>
<dbReference type="InterPro" id="IPR007219">
    <property type="entry name" value="XnlR_reg_dom"/>
</dbReference>
<keyword evidence="6" id="KW-0804">Transcription</keyword>
<evidence type="ECO:0000256" key="2">
    <source>
        <dbReference type="ARBA" id="ARBA00022723"/>
    </source>
</evidence>
<dbReference type="GO" id="GO:0005634">
    <property type="term" value="C:nucleus"/>
    <property type="evidence" value="ECO:0007669"/>
    <property type="project" value="UniProtKB-SubCell"/>
</dbReference>
<protein>
    <recommendedName>
        <fullName evidence="9">Zn(2)-C6 fungal-type domain-containing protein</fullName>
    </recommendedName>
</protein>
<dbReference type="CDD" id="cd12148">
    <property type="entry name" value="fungal_TF_MHR"/>
    <property type="match status" value="1"/>
</dbReference>
<accession>A0A0J9XB34</accession>
<feature type="region of interest" description="Disordered" evidence="8">
    <location>
        <begin position="1"/>
        <end position="83"/>
    </location>
</feature>
<dbReference type="CDD" id="cd00067">
    <property type="entry name" value="GAL4"/>
    <property type="match status" value="1"/>
</dbReference>
<dbReference type="SUPFAM" id="SSF57701">
    <property type="entry name" value="Zn2/Cys6 DNA-binding domain"/>
    <property type="match status" value="1"/>
</dbReference>
<keyword evidence="2" id="KW-0479">Metal-binding</keyword>
<keyword evidence="3" id="KW-0862">Zinc</keyword>
<dbReference type="GO" id="GO:0003677">
    <property type="term" value="F:DNA binding"/>
    <property type="evidence" value="ECO:0007669"/>
    <property type="project" value="UniProtKB-KW"/>
</dbReference>
<dbReference type="SMART" id="SM00066">
    <property type="entry name" value="GAL4"/>
    <property type="match status" value="1"/>
</dbReference>
<dbReference type="EMBL" id="CCBN010000007">
    <property type="protein sequence ID" value="CDO54493.1"/>
    <property type="molecule type" value="Genomic_DNA"/>
</dbReference>
<dbReference type="GO" id="GO:0000981">
    <property type="term" value="F:DNA-binding transcription factor activity, RNA polymerase II-specific"/>
    <property type="evidence" value="ECO:0007669"/>
    <property type="project" value="InterPro"/>
</dbReference>
<dbReference type="OrthoDB" id="2428527at2759"/>
<organism evidence="10 11">
    <name type="scientific">Geotrichum candidum</name>
    <name type="common">Oospora lactis</name>
    <name type="synonym">Dipodascus geotrichum</name>
    <dbReference type="NCBI Taxonomy" id="1173061"/>
    <lineage>
        <taxon>Eukaryota</taxon>
        <taxon>Fungi</taxon>
        <taxon>Dikarya</taxon>
        <taxon>Ascomycota</taxon>
        <taxon>Saccharomycotina</taxon>
        <taxon>Dipodascomycetes</taxon>
        <taxon>Dipodascales</taxon>
        <taxon>Dipodascaceae</taxon>
        <taxon>Geotrichum</taxon>
    </lineage>
</organism>
<keyword evidence="4" id="KW-0805">Transcription regulation</keyword>
<dbReference type="STRING" id="1173061.A0A0J9XB34"/>
<dbReference type="GO" id="GO:0006351">
    <property type="term" value="P:DNA-templated transcription"/>
    <property type="evidence" value="ECO:0007669"/>
    <property type="project" value="InterPro"/>
</dbReference>
<feature type="domain" description="Zn(2)-C6 fungal-type" evidence="9">
    <location>
        <begin position="86"/>
        <end position="116"/>
    </location>
</feature>
<dbReference type="PROSITE" id="PS50048">
    <property type="entry name" value="ZN2_CY6_FUNGAL_2"/>
    <property type="match status" value="1"/>
</dbReference>
<comment type="subcellular location">
    <subcellularLocation>
        <location evidence="1">Nucleus</location>
    </subcellularLocation>
</comment>
<comment type="caution">
    <text evidence="10">The sequence shown here is derived from an EMBL/GenBank/DDBJ whole genome shotgun (WGS) entry which is preliminary data.</text>
</comment>
<dbReference type="PANTHER" id="PTHR31313">
    <property type="entry name" value="TY1 ENHANCER ACTIVATOR"/>
    <property type="match status" value="1"/>
</dbReference>
<evidence type="ECO:0000256" key="4">
    <source>
        <dbReference type="ARBA" id="ARBA00023015"/>
    </source>
</evidence>
<sequence>MAPKNSLDPSKTSPTLAKQPPPPSSAQTPAGPPRKSKDQKPKQPRARSSSASGKKRSNPSEASDANLEYDPDSDPAPAKRKRMSVACLGCRARKIKCDGRKPKCLNCELYHDECTFVFHNDKRKPYPKEYIDALTSRISILENLLTKANIDHSNIQPDTVKQPSEDTSNANLATAAAAKLVEPTRSTNDYVDRLTDRVGQLSMTNIGLRYYGPTSNLHLLSSIIWTRRPNSNIEFKGRAAVDAAGLSYNVDPVRRDHLLNLYWTWQHPFFNVVKKSIFLRDMHLYETGRASQAKYYSPLLLNAILALAALLDDEYDEGEAFHLKARVLIDIEVEDPRITTIQASAILGLFEGVCDRDTRGWIYTGMSIRMAVDMGIHLNCDCWVEKNIISKEEADMRKFTFWGCFVLDRLWSFYMGRPASIRLGDVSLDRPAEQDATPEEDNEPWVPYVSRNVPLKPIWNEFTAPSRLNLTMVYLVKLTEMIAEIQETMYSGAEGLRPDLWSFASKMHVNLTNWYTTLPSPLLCSANSQRPVISHIVVLHLQYHASLILLHRPFLKIQGANVTPNHAKDVCRTAATNITNLVEKYRLSWYSMRRINTMSVHIIFTAATVHLLNAWCDIGTYKSNATQGLKTCCLALSELGQTYETAKRTLAVLTCLINKGKADHTQNMATARNNSISQPQATNCGSNISGTPAYTRNQHHNKTSVIDDVSLPGFIGSSAASAWKPEIQRTRPFRSNLHIPVQDNESVSLLFPNNSILQIAPPKWEPLRNPTTALRESEGDELHESEDKNYALIHDLYGEPEDLKDPELMAAATTLNHGTMEGAISANNDGSTNGGVDNTIYDNLMQTTSGRLPVNSSAAAAAGATDSEVLDDLPEGLPRNWSSYIQSVKTDNFN</sequence>
<evidence type="ECO:0000256" key="5">
    <source>
        <dbReference type="ARBA" id="ARBA00023125"/>
    </source>
</evidence>
<dbReference type="Proteomes" id="UP000242525">
    <property type="component" value="Unassembled WGS sequence"/>
</dbReference>